<feature type="region of interest" description="Disordered" evidence="1">
    <location>
        <begin position="25"/>
        <end position="92"/>
    </location>
</feature>
<evidence type="ECO:0000256" key="1">
    <source>
        <dbReference type="SAM" id="MobiDB-lite"/>
    </source>
</evidence>
<evidence type="ECO:0008006" key="5">
    <source>
        <dbReference type="Google" id="ProtNLM"/>
    </source>
</evidence>
<sequence length="160" mass="15836">MAMKRKIVTGLLGLIVATSVAGCGDDASTENASTTSVQATSVQATSAPATTTQATTAAATPTADAPADSPAPEAPPAAEPADPAVTGGTGGVTGDNLYRQTCTQFLPSIDALEQTGISDRAKSVEGLRSEMTTAPSWSTVPEADQGEILRGLDAAGAGQC</sequence>
<dbReference type="AlphaFoldDB" id="A0A143QHX2"/>
<reference evidence="4" key="2">
    <citation type="submission" date="2016-04" db="EMBL/GenBank/DDBJ databases">
        <title>Complete Genome and Plasmid Sequences for Rhodococcus fascians D188 and Draft Sequences for Rhodococcus spp. Isolates PBTS 1 and PBTS 2.</title>
        <authorList>
            <person name="Stamer R."/>
            <person name="Vereecke D."/>
            <person name="Zhang Y."/>
            <person name="Schilkey F."/>
            <person name="Devitt N."/>
            <person name="Randall J."/>
        </authorList>
    </citation>
    <scope>NUCLEOTIDE SEQUENCE [LARGE SCALE GENOMIC DNA]</scope>
    <source>
        <strain evidence="4">PBTS2</strain>
    </source>
</reference>
<dbReference type="EMBL" id="CP015220">
    <property type="protein sequence ID" value="AMY22416.1"/>
    <property type="molecule type" value="Genomic_DNA"/>
</dbReference>
<feature type="compositionally biased region" description="Low complexity" evidence="1">
    <location>
        <begin position="38"/>
        <end position="71"/>
    </location>
</feature>
<accession>A0A143QHX2</accession>
<evidence type="ECO:0000313" key="4">
    <source>
        <dbReference type="Proteomes" id="UP000076038"/>
    </source>
</evidence>
<dbReference type="KEGG" id="rhs:A3Q41_01104"/>
<gene>
    <name evidence="3" type="ORF">A3Q41_01104</name>
</gene>
<name>A0A143QHX2_RHOFA</name>
<evidence type="ECO:0000256" key="2">
    <source>
        <dbReference type="SAM" id="SignalP"/>
    </source>
</evidence>
<reference evidence="3 4" key="1">
    <citation type="journal article" date="2016" name="Genome Announc.">
        <title>Complete Genome and Plasmid Sequences for Rhodococcus fascians D188 and Draft Sequences for Rhodococcus Isolates PBTS 1 and PBTS 2.</title>
        <authorList>
            <person name="Stamler R.A."/>
            <person name="Vereecke D."/>
            <person name="Zhang Y."/>
            <person name="Schilkey F."/>
            <person name="Devitt N."/>
            <person name="Randall J.J."/>
        </authorList>
    </citation>
    <scope>NUCLEOTIDE SEQUENCE [LARGE SCALE GENOMIC DNA]</scope>
    <source>
        <strain evidence="3 4">PBTS2</strain>
    </source>
</reference>
<keyword evidence="2" id="KW-0732">Signal</keyword>
<proteinExistence type="predicted"/>
<evidence type="ECO:0000313" key="3">
    <source>
        <dbReference type="EMBL" id="AMY22416.1"/>
    </source>
</evidence>
<dbReference type="Proteomes" id="UP000076038">
    <property type="component" value="Chromosome"/>
</dbReference>
<organism evidence="3 4">
    <name type="scientific">Rhodococcoides fascians</name>
    <name type="common">Rhodococcus fascians</name>
    <dbReference type="NCBI Taxonomy" id="1828"/>
    <lineage>
        <taxon>Bacteria</taxon>
        <taxon>Bacillati</taxon>
        <taxon>Actinomycetota</taxon>
        <taxon>Actinomycetes</taxon>
        <taxon>Mycobacteriales</taxon>
        <taxon>Nocardiaceae</taxon>
        <taxon>Rhodococcoides</taxon>
    </lineage>
</organism>
<dbReference type="PROSITE" id="PS51257">
    <property type="entry name" value="PROKAR_LIPOPROTEIN"/>
    <property type="match status" value="1"/>
</dbReference>
<feature type="signal peptide" evidence="2">
    <location>
        <begin position="1"/>
        <end position="21"/>
    </location>
</feature>
<dbReference type="PATRIC" id="fig|1653479.3.peg.1122"/>
<protein>
    <recommendedName>
        <fullName evidence="5">DUF732 domain-containing protein</fullName>
    </recommendedName>
</protein>
<feature type="chain" id="PRO_5038522879" description="DUF732 domain-containing protein" evidence="2">
    <location>
        <begin position="22"/>
        <end position="160"/>
    </location>
</feature>
<keyword evidence="4" id="KW-1185">Reference proteome</keyword>